<keyword evidence="1" id="KW-0677">Repeat</keyword>
<dbReference type="PROSITE" id="PS50088">
    <property type="entry name" value="ANK_REPEAT"/>
    <property type="match status" value="5"/>
</dbReference>
<evidence type="ECO:0000259" key="4">
    <source>
        <dbReference type="PROSITE" id="PS50181"/>
    </source>
</evidence>
<evidence type="ECO:0000313" key="5">
    <source>
        <dbReference type="EMBL" id="KAI1876356.1"/>
    </source>
</evidence>
<feature type="repeat" description="ANK" evidence="3">
    <location>
        <begin position="633"/>
        <end position="665"/>
    </location>
</feature>
<reference evidence="5" key="1">
    <citation type="submission" date="2021-03" db="EMBL/GenBank/DDBJ databases">
        <title>Revisited historic fungal species revealed as producer of novel bioactive compounds through whole genome sequencing and comparative genomics.</title>
        <authorList>
            <person name="Vignolle G.A."/>
            <person name="Hochenegger N."/>
            <person name="Mach R.L."/>
            <person name="Mach-Aigner A.R."/>
            <person name="Javad Rahimi M."/>
            <person name="Salim K.A."/>
            <person name="Chan C.M."/>
            <person name="Lim L.B.L."/>
            <person name="Cai F."/>
            <person name="Druzhinina I.S."/>
            <person name="U'Ren J.M."/>
            <person name="Derntl C."/>
        </authorList>
    </citation>
    <scope>NUCLEOTIDE SEQUENCE</scope>
    <source>
        <strain evidence="5">TUCIM 5799</strain>
    </source>
</reference>
<dbReference type="InterPro" id="IPR002110">
    <property type="entry name" value="Ankyrin_rpt"/>
</dbReference>
<dbReference type="PROSITE" id="PS50181">
    <property type="entry name" value="FBOX"/>
    <property type="match status" value="1"/>
</dbReference>
<dbReference type="SUPFAM" id="SSF48403">
    <property type="entry name" value="Ankyrin repeat"/>
    <property type="match status" value="3"/>
</dbReference>
<evidence type="ECO:0000313" key="6">
    <source>
        <dbReference type="Proteomes" id="UP000829685"/>
    </source>
</evidence>
<evidence type="ECO:0000256" key="1">
    <source>
        <dbReference type="ARBA" id="ARBA00022737"/>
    </source>
</evidence>
<dbReference type="PROSITE" id="PS50297">
    <property type="entry name" value="ANK_REP_REGION"/>
    <property type="match status" value="5"/>
</dbReference>
<dbReference type="Gene3D" id="1.25.40.20">
    <property type="entry name" value="Ankyrin repeat-containing domain"/>
    <property type="match status" value="4"/>
</dbReference>
<dbReference type="Pfam" id="PF12796">
    <property type="entry name" value="Ank_2"/>
    <property type="match status" value="3"/>
</dbReference>
<evidence type="ECO:0000256" key="3">
    <source>
        <dbReference type="PROSITE-ProRule" id="PRU00023"/>
    </source>
</evidence>
<dbReference type="EMBL" id="JAFIMR010000007">
    <property type="protein sequence ID" value="KAI1876356.1"/>
    <property type="molecule type" value="Genomic_DNA"/>
</dbReference>
<dbReference type="InterPro" id="IPR001810">
    <property type="entry name" value="F-box_dom"/>
</dbReference>
<feature type="domain" description="F-box" evidence="4">
    <location>
        <begin position="1"/>
        <end position="46"/>
    </location>
</feature>
<dbReference type="PRINTS" id="PR01415">
    <property type="entry name" value="ANKYRIN"/>
</dbReference>
<comment type="caution">
    <text evidence="5">The sequence shown here is derived from an EMBL/GenBank/DDBJ whole genome shotgun (WGS) entry which is preliminary data.</text>
</comment>
<dbReference type="Pfam" id="PF00023">
    <property type="entry name" value="Ank"/>
    <property type="match status" value="2"/>
</dbReference>
<keyword evidence="2 3" id="KW-0040">ANK repeat</keyword>
<dbReference type="PANTHER" id="PTHR24198">
    <property type="entry name" value="ANKYRIN REPEAT AND PROTEIN KINASE DOMAIN-CONTAINING PROTEIN"/>
    <property type="match status" value="1"/>
</dbReference>
<keyword evidence="6" id="KW-1185">Reference proteome</keyword>
<dbReference type="CDD" id="cd09917">
    <property type="entry name" value="F-box_SF"/>
    <property type="match status" value="1"/>
</dbReference>
<protein>
    <recommendedName>
        <fullName evidence="4">F-box domain-containing protein</fullName>
    </recommendedName>
</protein>
<dbReference type="Proteomes" id="UP000829685">
    <property type="component" value="Unassembled WGS sequence"/>
</dbReference>
<evidence type="ECO:0000256" key="2">
    <source>
        <dbReference type="ARBA" id="ARBA00023043"/>
    </source>
</evidence>
<dbReference type="AlphaFoldDB" id="A0A9P9WR43"/>
<organism evidence="5 6">
    <name type="scientific">Neoarthrinium moseri</name>
    <dbReference type="NCBI Taxonomy" id="1658444"/>
    <lineage>
        <taxon>Eukaryota</taxon>
        <taxon>Fungi</taxon>
        <taxon>Dikarya</taxon>
        <taxon>Ascomycota</taxon>
        <taxon>Pezizomycotina</taxon>
        <taxon>Sordariomycetes</taxon>
        <taxon>Xylariomycetidae</taxon>
        <taxon>Amphisphaeriales</taxon>
        <taxon>Apiosporaceae</taxon>
        <taxon>Neoarthrinium</taxon>
    </lineage>
</organism>
<feature type="repeat" description="ANK" evidence="3">
    <location>
        <begin position="386"/>
        <end position="418"/>
    </location>
</feature>
<feature type="repeat" description="ANK" evidence="3">
    <location>
        <begin position="269"/>
        <end position="301"/>
    </location>
</feature>
<feature type="repeat" description="ANK" evidence="3">
    <location>
        <begin position="196"/>
        <end position="228"/>
    </location>
</feature>
<name>A0A9P9WR43_9PEZI</name>
<dbReference type="SMART" id="SM00248">
    <property type="entry name" value="ANK"/>
    <property type="match status" value="13"/>
</dbReference>
<dbReference type="PANTHER" id="PTHR24198:SF165">
    <property type="entry name" value="ANKYRIN REPEAT-CONTAINING PROTEIN-RELATED"/>
    <property type="match status" value="1"/>
</dbReference>
<dbReference type="InterPro" id="IPR036770">
    <property type="entry name" value="Ankyrin_rpt-contain_sf"/>
</dbReference>
<accession>A0A9P9WR43</accession>
<proteinExistence type="predicted"/>
<gene>
    <name evidence="5" type="ORF">JX265_003882</name>
</gene>
<feature type="repeat" description="ANK" evidence="3">
    <location>
        <begin position="134"/>
        <end position="166"/>
    </location>
</feature>
<sequence length="695" mass="75288">MVLLLSLPTEVLRVICDHAEARQLASLARTCQPLYSIANPMQYRRAKDNPEVLCWAAEKGLLGTMQQLLAAGADPNKPVQQDMGAFDSPALLGGPQDYLRVLQNSLQRNPNIPSTTVQRAVAIQAGRAPPRPKRIYTALHQSARAGHDHLVTLLLCNGANINTTSSGFCDCCPTLTPELGYPTMAGRFSSRPPESPMWTPLHVAICKGHQSTAELLMSWGASLVVGTSKDPRTGRPVTALHCSSVLGDVALTQAVMEHYQPDLEARTSSGLTALGLAYQYPYLDVMELLLKNGARVDEYNGDGTTLLGRACKVGQYELAAWLIERGANPLLGATGHRFTPLHLVCESISREPYKVPADWPRLLTQGDIASILLKAGPDAIRMTTPNQTVPILAAAKNCSHELVELLIAHGADANAYDKHETALTAACGSKLCGRTPEDLWNTVRLLITHGASVHRMDIHSHTPLEILCRNQPLAFHRETKEKLIELLIQHGATPEASDPSSQADSPCISLFVNDHIASCRLLLAHGATPPNPSQISQMIAHAITRNKPEALRFVLAFDGAPKLMATETRLYEALKKDIGTVAEILFDHGAPYSYVSDEGWSCLLLACQLTHDGLNLCRKLLLAGADPNHLTDSGVCPLDIAVQRNDSALVELLLDQGADPDHAGPDGRSVLVRASNGPQQDIVNALLRSFQKRKK</sequence>